<feature type="transmembrane region" description="Helical" evidence="1">
    <location>
        <begin position="88"/>
        <end position="105"/>
    </location>
</feature>
<keyword evidence="1" id="KW-1133">Transmembrane helix</keyword>
<sequence>MERRDSKWDAKTVAEIGVAIALAAVLHLVKLWEMPQGGSITLGTMVPLFIVALRRGPTVGVVAGALYGIFEGWVLSGGKFFYHPVQVILDYPLAFGLLGLAGFFPRSPAFGVAVGATARYLSHVISGVVFFSQYAPKGQPVWLYSLGYNAAFLGPDFVVAIILTLLVWERVAKLSPQVAS</sequence>
<feature type="transmembrane region" description="Helical" evidence="1">
    <location>
        <begin position="117"/>
        <end position="135"/>
    </location>
</feature>
<organism evidence="2 3">
    <name type="scientific">Candidatus Segetimicrobium genomatis</name>
    <dbReference type="NCBI Taxonomy" id="2569760"/>
    <lineage>
        <taxon>Bacteria</taxon>
        <taxon>Bacillati</taxon>
        <taxon>Candidatus Sysuimicrobiota</taxon>
        <taxon>Candidatus Sysuimicrobiia</taxon>
        <taxon>Candidatus Sysuimicrobiales</taxon>
        <taxon>Candidatus Segetimicrobiaceae</taxon>
        <taxon>Candidatus Segetimicrobium</taxon>
    </lineage>
</organism>
<evidence type="ECO:0000256" key="1">
    <source>
        <dbReference type="SAM" id="Phobius"/>
    </source>
</evidence>
<protein>
    <submittedName>
        <fullName evidence="2">Energy-coupled thiamine transporter ThiT</fullName>
    </submittedName>
</protein>
<dbReference type="Proteomes" id="UP000318834">
    <property type="component" value="Unassembled WGS sequence"/>
</dbReference>
<keyword evidence="1" id="KW-0472">Membrane</keyword>
<dbReference type="InterPro" id="IPR012651">
    <property type="entry name" value="Thia_Transptr_ThiT"/>
</dbReference>
<proteinExistence type="predicted"/>
<dbReference type="Pfam" id="PF09515">
    <property type="entry name" value="Thia_YuaJ"/>
    <property type="match status" value="1"/>
</dbReference>
<feature type="transmembrane region" description="Helical" evidence="1">
    <location>
        <begin position="35"/>
        <end position="53"/>
    </location>
</feature>
<dbReference type="Gene3D" id="1.10.1760.20">
    <property type="match status" value="1"/>
</dbReference>
<feature type="transmembrane region" description="Helical" evidence="1">
    <location>
        <begin position="12"/>
        <end position="29"/>
    </location>
</feature>
<evidence type="ECO:0000313" key="3">
    <source>
        <dbReference type="Proteomes" id="UP000318834"/>
    </source>
</evidence>
<dbReference type="GO" id="GO:0015234">
    <property type="term" value="F:thiamine transmembrane transporter activity"/>
    <property type="evidence" value="ECO:0007669"/>
    <property type="project" value="InterPro"/>
</dbReference>
<feature type="transmembrane region" description="Helical" evidence="1">
    <location>
        <begin position="60"/>
        <end position="82"/>
    </location>
</feature>
<accession>A0A537IRA6</accession>
<dbReference type="EMBL" id="VBAP01000068">
    <property type="protein sequence ID" value="TMI73602.1"/>
    <property type="molecule type" value="Genomic_DNA"/>
</dbReference>
<name>A0A537IRA6_9BACT</name>
<feature type="transmembrane region" description="Helical" evidence="1">
    <location>
        <begin position="141"/>
        <end position="168"/>
    </location>
</feature>
<evidence type="ECO:0000313" key="2">
    <source>
        <dbReference type="EMBL" id="TMI73602.1"/>
    </source>
</evidence>
<dbReference type="AlphaFoldDB" id="A0A537IRA6"/>
<keyword evidence="1" id="KW-0812">Transmembrane</keyword>
<dbReference type="GO" id="GO:0005886">
    <property type="term" value="C:plasma membrane"/>
    <property type="evidence" value="ECO:0007669"/>
    <property type="project" value="InterPro"/>
</dbReference>
<comment type="caution">
    <text evidence="2">The sequence shown here is derived from an EMBL/GenBank/DDBJ whole genome shotgun (WGS) entry which is preliminary data.</text>
</comment>
<reference evidence="2 3" key="1">
    <citation type="journal article" date="2019" name="Nat. Microbiol.">
        <title>Mediterranean grassland soil C-N compound turnover is dependent on rainfall and depth, and is mediated by genomically divergent microorganisms.</title>
        <authorList>
            <person name="Diamond S."/>
            <person name="Andeer P.F."/>
            <person name="Li Z."/>
            <person name="Crits-Christoph A."/>
            <person name="Burstein D."/>
            <person name="Anantharaman K."/>
            <person name="Lane K.R."/>
            <person name="Thomas B.C."/>
            <person name="Pan C."/>
            <person name="Northen T.R."/>
            <person name="Banfield J.F."/>
        </authorList>
    </citation>
    <scope>NUCLEOTIDE SEQUENCE [LARGE SCALE GENOMIC DNA]</scope>
    <source>
        <strain evidence="2">NP_8</strain>
    </source>
</reference>
<dbReference type="NCBIfam" id="TIGR02357">
    <property type="entry name" value="ECF_ThiT_YuaJ"/>
    <property type="match status" value="1"/>
</dbReference>
<gene>
    <name evidence="2" type="primary">thiT</name>
    <name evidence="2" type="ORF">E6H05_09285</name>
</gene>